<evidence type="ECO:0000313" key="4">
    <source>
        <dbReference type="Proteomes" id="UP000295627"/>
    </source>
</evidence>
<organism evidence="3 4">
    <name type="scientific">Mycobacteroides franklinii</name>
    <dbReference type="NCBI Taxonomy" id="948102"/>
    <lineage>
        <taxon>Bacteria</taxon>
        <taxon>Bacillati</taxon>
        <taxon>Actinomycetota</taxon>
        <taxon>Actinomycetes</taxon>
        <taxon>Mycobacteriales</taxon>
        <taxon>Mycobacteriaceae</taxon>
        <taxon>Mycobacteroides</taxon>
    </lineage>
</organism>
<sequence>MTEDAMTHVLPLDTEHDGELDTDPQEDGLALLRVDGARPRVMAEFRKHLGSPLVGVFGGVLFDEVALVPVAASVDRSGRFRENFTDRGIRSALSAISVFAGDREQRADTARWLKEQHRAVRGTGVGEYEGIRYSALDPELWIWIAASAINATMESFPHCTGYTLTPIEKEAAYQYQRYLLSDLELPSAKGKFPPTYSAFVDYYDDMVENRLQSNGFLRDQFAGLMRLPLPTLLLPAAVRPALLPLWLAIRPIAGRVIQVCSAKAMHPEIREMIGFELKPRHQLEFALYTRLLQLVWRVAPERILVEPMLYNNIRLTEARSGLDGSRTAQRKYDKLARSLTRRNERLANFYHGYRLDSFAAPERPTGTCPFG</sequence>
<dbReference type="Pfam" id="PF09995">
    <property type="entry name" value="MPAB_Lcp_cat"/>
    <property type="match status" value="1"/>
</dbReference>
<reference evidence="3 4" key="1">
    <citation type="journal article" date="2019" name="Sci. Rep.">
        <title>Extended insight into the Mycobacterium chelonae-abscessus complex through whole genome sequencing of Mycobacterium salmoniphilum outbreak and Mycobacterium salmoniphilum-like strains.</title>
        <authorList>
            <person name="Behra P.R.K."/>
            <person name="Das S."/>
            <person name="Pettersson B.M.F."/>
            <person name="Shirreff L."/>
            <person name="DuCote T."/>
            <person name="Jacobsson K.G."/>
            <person name="Ennis D.G."/>
            <person name="Kirsebom L.A."/>
        </authorList>
    </citation>
    <scope>NUCLEOTIDE SEQUENCE [LARGE SCALE GENOMIC DNA]</scope>
    <source>
        <strain evidence="3 4">DSM 45524</strain>
    </source>
</reference>
<name>A0A4R5P750_9MYCO</name>
<dbReference type="InterPro" id="IPR018713">
    <property type="entry name" value="MPAB/Lcp_cat_dom"/>
</dbReference>
<gene>
    <name evidence="3" type="ORF">EJ571_20085</name>
</gene>
<feature type="domain" description="ER-bound oxygenase mpaB/mpaB'/Rubber oxygenase catalytic" evidence="2">
    <location>
        <begin position="50"/>
        <end position="293"/>
    </location>
</feature>
<dbReference type="AlphaFoldDB" id="A0A4R5P750"/>
<dbReference type="PANTHER" id="PTHR36151">
    <property type="entry name" value="BLR2777 PROTEIN"/>
    <property type="match status" value="1"/>
</dbReference>
<dbReference type="GO" id="GO:0016491">
    <property type="term" value="F:oxidoreductase activity"/>
    <property type="evidence" value="ECO:0007669"/>
    <property type="project" value="InterPro"/>
</dbReference>
<dbReference type="Proteomes" id="UP000295627">
    <property type="component" value="Unassembled WGS sequence"/>
</dbReference>
<protein>
    <submittedName>
        <fullName evidence="3">DUF2236 domain-containing protein</fullName>
    </submittedName>
</protein>
<evidence type="ECO:0000259" key="2">
    <source>
        <dbReference type="Pfam" id="PF09995"/>
    </source>
</evidence>
<proteinExistence type="predicted"/>
<dbReference type="EMBL" id="RXLR01000019">
    <property type="protein sequence ID" value="TDH18897.1"/>
    <property type="molecule type" value="Genomic_DNA"/>
</dbReference>
<comment type="caution">
    <text evidence="3">The sequence shown here is derived from an EMBL/GenBank/DDBJ whole genome shotgun (WGS) entry which is preliminary data.</text>
</comment>
<accession>A0A4R5P750</accession>
<evidence type="ECO:0000256" key="1">
    <source>
        <dbReference type="SAM" id="MobiDB-lite"/>
    </source>
</evidence>
<dbReference type="PANTHER" id="PTHR36151:SF3">
    <property type="entry name" value="ER-BOUND OXYGENASE MPAB_MPAB'_RUBBER OXYGENASE CATALYTIC DOMAIN-CONTAINING PROTEIN"/>
    <property type="match status" value="1"/>
</dbReference>
<feature type="region of interest" description="Disordered" evidence="1">
    <location>
        <begin position="1"/>
        <end position="23"/>
    </location>
</feature>
<evidence type="ECO:0000313" key="3">
    <source>
        <dbReference type="EMBL" id="TDH18897.1"/>
    </source>
</evidence>